<organism evidence="2 3">
    <name type="scientific">Pyxidicoccus parkwayensis</name>
    <dbReference type="NCBI Taxonomy" id="2813578"/>
    <lineage>
        <taxon>Bacteria</taxon>
        <taxon>Pseudomonadati</taxon>
        <taxon>Myxococcota</taxon>
        <taxon>Myxococcia</taxon>
        <taxon>Myxococcales</taxon>
        <taxon>Cystobacterineae</taxon>
        <taxon>Myxococcaceae</taxon>
        <taxon>Pyxidicoccus</taxon>
    </lineage>
</organism>
<evidence type="ECO:0000313" key="3">
    <source>
        <dbReference type="Proteomes" id="UP000662747"/>
    </source>
</evidence>
<dbReference type="EMBL" id="CP071090">
    <property type="protein sequence ID" value="QSQ21453.1"/>
    <property type="molecule type" value="Genomic_DNA"/>
</dbReference>
<dbReference type="InterPro" id="IPR011990">
    <property type="entry name" value="TPR-like_helical_dom_sf"/>
</dbReference>
<evidence type="ECO:0000313" key="2">
    <source>
        <dbReference type="EMBL" id="QSQ21453.1"/>
    </source>
</evidence>
<accession>A0ABX7NRX2</accession>
<dbReference type="RefSeq" id="WP_206723031.1">
    <property type="nucleotide sequence ID" value="NZ_CP071090.1"/>
</dbReference>
<name>A0ABX7NRX2_9BACT</name>
<sequence>MPVRALILPLWLCAASAWGAEPPLTRAEQAFDALEFDAAATAYQEALEGPGSRAERLKAWEGLALARAFMGQPQAAQEAFEVLLVLDPEARVQASLGPKIRAPYEAARKALEGRRPVLTVTRAQDGRVVATLEQPRPVAVELLVAVRQPGAAGFTAVVGAPPGPVAVKAAPVRAVEAYAMARDAGGAVLFEQGSMRAPLRFDALGAPPPAVAAAVEAARPRVVEEKVEERHRPLWPFVVGGVGLAAAGVVLGVVLSQPAPLALPPADRTERLP</sequence>
<feature type="chain" id="PRO_5047427519" description="Tetratricopeptide repeat protein" evidence="1">
    <location>
        <begin position="20"/>
        <end position="273"/>
    </location>
</feature>
<gene>
    <name evidence="2" type="ORF">JY651_40745</name>
</gene>
<protein>
    <recommendedName>
        <fullName evidence="4">Tetratricopeptide repeat protein</fullName>
    </recommendedName>
</protein>
<keyword evidence="1" id="KW-0732">Signal</keyword>
<feature type="signal peptide" evidence="1">
    <location>
        <begin position="1"/>
        <end position="19"/>
    </location>
</feature>
<keyword evidence="3" id="KW-1185">Reference proteome</keyword>
<evidence type="ECO:0008006" key="4">
    <source>
        <dbReference type="Google" id="ProtNLM"/>
    </source>
</evidence>
<evidence type="ECO:0000256" key="1">
    <source>
        <dbReference type="SAM" id="SignalP"/>
    </source>
</evidence>
<dbReference type="Proteomes" id="UP000662747">
    <property type="component" value="Chromosome"/>
</dbReference>
<dbReference type="SUPFAM" id="SSF48452">
    <property type="entry name" value="TPR-like"/>
    <property type="match status" value="1"/>
</dbReference>
<proteinExistence type="predicted"/>
<reference evidence="2 3" key="1">
    <citation type="submission" date="2021-02" db="EMBL/GenBank/DDBJ databases">
        <title>De Novo genome assembly of isolated myxobacteria.</title>
        <authorList>
            <person name="Stevens D.C."/>
        </authorList>
    </citation>
    <scope>NUCLEOTIDE SEQUENCE [LARGE SCALE GENOMIC DNA]</scope>
    <source>
        <strain evidence="3">SCPEA02</strain>
    </source>
</reference>